<dbReference type="RefSeq" id="WP_090480534.1">
    <property type="nucleotide sequence ID" value="NZ_LT629710.1"/>
</dbReference>
<evidence type="ECO:0000313" key="4">
    <source>
        <dbReference type="EMBL" id="SDP48010.1"/>
    </source>
</evidence>
<dbReference type="Pfam" id="PF00294">
    <property type="entry name" value="PfkB"/>
    <property type="match status" value="1"/>
</dbReference>
<dbReference type="OrthoDB" id="8578462at2"/>
<gene>
    <name evidence="4" type="ORF">SAMN04515671_4420</name>
</gene>
<keyword evidence="5" id="KW-1185">Reference proteome</keyword>
<dbReference type="Gene3D" id="3.40.1190.20">
    <property type="match status" value="1"/>
</dbReference>
<keyword evidence="2 4" id="KW-0418">Kinase</keyword>
<accession>A0A1H0T2R9</accession>
<dbReference type="Proteomes" id="UP000198741">
    <property type="component" value="Chromosome I"/>
</dbReference>
<proteinExistence type="predicted"/>
<evidence type="ECO:0000313" key="5">
    <source>
        <dbReference type="Proteomes" id="UP000198741"/>
    </source>
</evidence>
<organism evidence="4 5">
    <name type="scientific">Nakamurella panacisegetis</name>
    <dbReference type="NCBI Taxonomy" id="1090615"/>
    <lineage>
        <taxon>Bacteria</taxon>
        <taxon>Bacillati</taxon>
        <taxon>Actinomycetota</taxon>
        <taxon>Actinomycetes</taxon>
        <taxon>Nakamurellales</taxon>
        <taxon>Nakamurellaceae</taxon>
        <taxon>Nakamurella</taxon>
    </lineage>
</organism>
<dbReference type="InterPro" id="IPR011611">
    <property type="entry name" value="PfkB_dom"/>
</dbReference>
<feature type="domain" description="Carbohydrate kinase PfkB" evidence="3">
    <location>
        <begin position="8"/>
        <end position="297"/>
    </location>
</feature>
<sequence length="310" mass="31413">MNRPFDRLVHLGNVVVDVVMTVPDLPRRGGDLLARTTQVTAGGGFNVIAAAARQGLPVLYGGRHGTGPFADVARAALAAEGVTVAASPTPEADTGVVVVMVDPGGERTFVTGPGAETTLDAADLARLGVTARDAVHLSGYSLLHPAVADALISWLPTLPTETTVFFDPGPLVDQILPLDLDRVLSRVDWFTGNAREAGLLTDAETSMAAAARLGRRTGRAGVIVRTGPAGCVLAVRGRDPLPVKGFAVAAVDSNGAGDTHTGVFISMIGAGLHPAEAARIANAAAAISVTRTGPATCPAAAELAAFLAAG</sequence>
<dbReference type="STRING" id="1090615.SAMN04515671_4420"/>
<dbReference type="InterPro" id="IPR029056">
    <property type="entry name" value="Ribokinase-like"/>
</dbReference>
<reference evidence="4 5" key="1">
    <citation type="submission" date="2016-10" db="EMBL/GenBank/DDBJ databases">
        <authorList>
            <person name="de Groot N.N."/>
        </authorList>
    </citation>
    <scope>NUCLEOTIDE SEQUENCE [LARGE SCALE GENOMIC DNA]</scope>
    <source>
        <strain evidence="5">P4-7,KCTC 19426,CECT 7604</strain>
    </source>
</reference>
<dbReference type="SUPFAM" id="SSF53613">
    <property type="entry name" value="Ribokinase-like"/>
    <property type="match status" value="1"/>
</dbReference>
<name>A0A1H0T2R9_9ACTN</name>
<dbReference type="AlphaFoldDB" id="A0A1H0T2R9"/>
<dbReference type="EMBL" id="LT629710">
    <property type="protein sequence ID" value="SDP48010.1"/>
    <property type="molecule type" value="Genomic_DNA"/>
</dbReference>
<dbReference type="GO" id="GO:0016301">
    <property type="term" value="F:kinase activity"/>
    <property type="evidence" value="ECO:0007669"/>
    <property type="project" value="UniProtKB-KW"/>
</dbReference>
<dbReference type="PANTHER" id="PTHR10584">
    <property type="entry name" value="SUGAR KINASE"/>
    <property type="match status" value="1"/>
</dbReference>
<evidence type="ECO:0000256" key="2">
    <source>
        <dbReference type="ARBA" id="ARBA00022777"/>
    </source>
</evidence>
<keyword evidence="1" id="KW-0808">Transferase</keyword>
<evidence type="ECO:0000256" key="1">
    <source>
        <dbReference type="ARBA" id="ARBA00022679"/>
    </source>
</evidence>
<protein>
    <submittedName>
        <fullName evidence="4">Sugar or nucleoside kinase, ribokinase family</fullName>
    </submittedName>
</protein>
<evidence type="ECO:0000259" key="3">
    <source>
        <dbReference type="Pfam" id="PF00294"/>
    </source>
</evidence>
<dbReference type="PANTHER" id="PTHR10584:SF166">
    <property type="entry name" value="RIBOKINASE"/>
    <property type="match status" value="1"/>
</dbReference>
<dbReference type="GO" id="GO:0005829">
    <property type="term" value="C:cytosol"/>
    <property type="evidence" value="ECO:0007669"/>
    <property type="project" value="TreeGrafter"/>
</dbReference>